<organism evidence="2 3">
    <name type="scientific">Clostridium tertium</name>
    <dbReference type="NCBI Taxonomy" id="1559"/>
    <lineage>
        <taxon>Bacteria</taxon>
        <taxon>Bacillati</taxon>
        <taxon>Bacillota</taxon>
        <taxon>Clostridia</taxon>
        <taxon>Eubacteriales</taxon>
        <taxon>Clostridiaceae</taxon>
        <taxon>Clostridium</taxon>
    </lineage>
</organism>
<dbReference type="RefSeq" id="WP_272470935.1">
    <property type="nucleotide sequence ID" value="NZ_JAMRYU010000086.1"/>
</dbReference>
<keyword evidence="3" id="KW-1185">Reference proteome</keyword>
<evidence type="ECO:0000256" key="1">
    <source>
        <dbReference type="SAM" id="Coils"/>
    </source>
</evidence>
<gene>
    <name evidence="2" type="ORF">NE398_21445</name>
</gene>
<evidence type="ECO:0000313" key="2">
    <source>
        <dbReference type="EMBL" id="MDC4242687.1"/>
    </source>
</evidence>
<reference evidence="2" key="1">
    <citation type="submission" date="2022-05" db="EMBL/GenBank/DDBJ databases">
        <title>Draft genome sequence of Clostridium tertium strain CP3 isolated from Peru.</title>
        <authorList>
            <person name="Hurtado R."/>
            <person name="Lima L."/>
            <person name="Sousa T."/>
            <person name="Jaiswal A.K."/>
            <person name="Tiwari S."/>
            <person name="Maturrano L."/>
            <person name="Brenig B."/>
            <person name="Azevedo V."/>
        </authorList>
    </citation>
    <scope>NUCLEOTIDE SEQUENCE</scope>
    <source>
        <strain evidence="2">CP3</strain>
    </source>
</reference>
<comment type="caution">
    <text evidence="2">The sequence shown here is derived from an EMBL/GenBank/DDBJ whole genome shotgun (WGS) entry which is preliminary data.</text>
</comment>
<dbReference type="AlphaFoldDB" id="A0A9X3XT59"/>
<accession>A0A9X3XT59</accession>
<proteinExistence type="predicted"/>
<feature type="coiled-coil region" evidence="1">
    <location>
        <begin position="71"/>
        <end position="98"/>
    </location>
</feature>
<protein>
    <submittedName>
        <fullName evidence="2">Uncharacterized protein</fullName>
    </submittedName>
</protein>
<sequence length="120" mass="14311">MKIKLGDYLIESDERQYIVKVKKIVEESRLTKKENIGNEYWQPIAYCTTFDSALKFVPQQASRSNDDILVIKEKLTQIHEHSKEYKKIEEEIKKVYEKKLEAAIRDFKRKKKTEGETKNE</sequence>
<name>A0A9X3XT59_9CLOT</name>
<dbReference type="Proteomes" id="UP001141183">
    <property type="component" value="Unassembled WGS sequence"/>
</dbReference>
<evidence type="ECO:0000313" key="3">
    <source>
        <dbReference type="Proteomes" id="UP001141183"/>
    </source>
</evidence>
<keyword evidence="1" id="KW-0175">Coiled coil</keyword>
<dbReference type="EMBL" id="JAMRYU010000086">
    <property type="protein sequence ID" value="MDC4242687.1"/>
    <property type="molecule type" value="Genomic_DNA"/>
</dbReference>